<evidence type="ECO:0000259" key="7">
    <source>
        <dbReference type="Pfam" id="PF01385"/>
    </source>
</evidence>
<gene>
    <name evidence="10" type="ORF">WN50_19390</name>
    <name evidence="11" type="ORF">WN50_40060</name>
</gene>
<dbReference type="AlphaFoldDB" id="A0A0F5YC75"/>
<dbReference type="GO" id="GO:0003677">
    <property type="term" value="F:DNA binding"/>
    <property type="evidence" value="ECO:0007669"/>
    <property type="project" value="UniProtKB-KW"/>
</dbReference>
<dbReference type="InterPro" id="IPR021027">
    <property type="entry name" value="Transposase_put_HTH"/>
</dbReference>
<dbReference type="GO" id="GO:0032196">
    <property type="term" value="P:transposition"/>
    <property type="evidence" value="ECO:0007669"/>
    <property type="project" value="UniProtKB-KW"/>
</dbReference>
<evidence type="ECO:0000313" key="10">
    <source>
        <dbReference type="EMBL" id="KKD36506.1"/>
    </source>
</evidence>
<evidence type="ECO:0000313" key="11">
    <source>
        <dbReference type="EMBL" id="KMW69832.1"/>
    </source>
</evidence>
<keyword evidence="4" id="KW-0862">Zinc</keyword>
<feature type="domain" description="Probable transposase IS891/IS1136/IS1341" evidence="7">
    <location>
        <begin position="199"/>
        <end position="302"/>
    </location>
</feature>
<organism evidence="10 12">
    <name type="scientific">Limnoraphis robusta CS-951</name>
    <dbReference type="NCBI Taxonomy" id="1637645"/>
    <lineage>
        <taxon>Bacteria</taxon>
        <taxon>Bacillati</taxon>
        <taxon>Cyanobacteriota</taxon>
        <taxon>Cyanophyceae</taxon>
        <taxon>Oscillatoriophycideae</taxon>
        <taxon>Oscillatoriales</taxon>
        <taxon>Sirenicapillariaceae</taxon>
        <taxon>Limnoraphis</taxon>
    </lineage>
</organism>
<sequence length="426" mass="49105">MRLAYQYRLRLTTEQKARINHWLELLRRHYNYLLGDRFDWWERNRCPINSCSILVSHLPGLREQPEYYGQKRDLVRLKQLFPEYKDIHADVLQDMVKRVKLAFDRYLKGDCNGKKSGKPRFKSKGRYRTFSYSRVKVDCIQDGYIQLPKLGKIKLIYHRPIPEGVTIKTALVTKKADGFYVTLSLVDNTVPDFNPDDIEPTENNSIGIDLGLEKFGTLSTGEAIPIPKYFRKAEDKLEKLQRKAASRKKGSRARKLLYGKVAKIHQRIQRQRKQFHYEQANQLIAKSDVIFIEDLKIRNMIKRCKPKQDETGKYLPNGQAAKSGLNKSLADAGLGQFVEILSFKAENAGVKVVKVNPRNTSQFCSNCLNIVPKELSERWHSCPHCSTELDRDLNSAILIKKVGLGVKLTIKRSRRNSREATPIASA</sequence>
<evidence type="ECO:0000256" key="4">
    <source>
        <dbReference type="ARBA" id="ARBA00022833"/>
    </source>
</evidence>
<keyword evidence="3" id="KW-0479">Metal-binding</keyword>
<dbReference type="Pfam" id="PF07282">
    <property type="entry name" value="Cas12f1-like_TNB"/>
    <property type="match status" value="1"/>
</dbReference>
<feature type="domain" description="Cas12f1-like TNB" evidence="8">
    <location>
        <begin position="335"/>
        <end position="399"/>
    </location>
</feature>
<dbReference type="InterPro" id="IPR010095">
    <property type="entry name" value="Cas12f1-like_TNB"/>
</dbReference>
<comment type="similarity">
    <text evidence="1">In the C-terminal section; belongs to the transposase 35 family.</text>
</comment>
<reference evidence="10 12" key="1">
    <citation type="submission" date="2015-06" db="EMBL/GenBank/DDBJ databases">
        <title>Draft genome assembly of filamentous brackish cyanobacterium Limnoraphis robusta strain CS-951.</title>
        <authorList>
            <person name="Willis A."/>
            <person name="Parks M."/>
            <person name="Burford M.A."/>
        </authorList>
    </citation>
    <scope>NUCLEOTIDE SEQUENCE [LARGE SCALE GENOMIC DNA]</scope>
    <source>
        <strain evidence="10 12">CS-951</strain>
    </source>
</reference>
<protein>
    <submittedName>
        <fullName evidence="10">Transposase</fullName>
    </submittedName>
</protein>
<evidence type="ECO:0000256" key="1">
    <source>
        <dbReference type="ARBA" id="ARBA00008761"/>
    </source>
</evidence>
<dbReference type="RefSeq" id="WP_046280231.1">
    <property type="nucleotide sequence ID" value="NZ_LATL02000312.1"/>
</dbReference>
<evidence type="ECO:0000256" key="2">
    <source>
        <dbReference type="ARBA" id="ARBA00022578"/>
    </source>
</evidence>
<keyword evidence="6" id="KW-0233">DNA recombination</keyword>
<dbReference type="Proteomes" id="UP000033607">
    <property type="component" value="Unassembled WGS sequence"/>
</dbReference>
<evidence type="ECO:0000259" key="9">
    <source>
        <dbReference type="Pfam" id="PF12323"/>
    </source>
</evidence>
<dbReference type="EMBL" id="LATL02000360">
    <property type="protein sequence ID" value="KMW69832.1"/>
    <property type="molecule type" value="Genomic_DNA"/>
</dbReference>
<name>A0A0F5YC75_9CYAN</name>
<keyword evidence="2" id="KW-0815">Transposition</keyword>
<evidence type="ECO:0000259" key="8">
    <source>
        <dbReference type="Pfam" id="PF07282"/>
    </source>
</evidence>
<proteinExistence type="inferred from homology"/>
<accession>A0A0F5YC75</accession>
<dbReference type="GO" id="GO:0046872">
    <property type="term" value="F:metal ion binding"/>
    <property type="evidence" value="ECO:0007669"/>
    <property type="project" value="UniProtKB-KW"/>
</dbReference>
<evidence type="ECO:0000313" key="12">
    <source>
        <dbReference type="Proteomes" id="UP000033607"/>
    </source>
</evidence>
<evidence type="ECO:0000256" key="6">
    <source>
        <dbReference type="ARBA" id="ARBA00023172"/>
    </source>
</evidence>
<keyword evidence="5" id="KW-0238">DNA-binding</keyword>
<dbReference type="GO" id="GO:0006310">
    <property type="term" value="P:DNA recombination"/>
    <property type="evidence" value="ECO:0007669"/>
    <property type="project" value="UniProtKB-KW"/>
</dbReference>
<dbReference type="EMBL" id="LATL02000312">
    <property type="protein sequence ID" value="KKD36506.1"/>
    <property type="molecule type" value="Genomic_DNA"/>
</dbReference>
<dbReference type="PATRIC" id="fig|1637645.4.peg.6180"/>
<dbReference type="Pfam" id="PF01385">
    <property type="entry name" value="OrfB_IS605"/>
    <property type="match status" value="1"/>
</dbReference>
<feature type="domain" description="Transposase putative helix-turn-helix" evidence="9">
    <location>
        <begin position="1"/>
        <end position="45"/>
    </location>
</feature>
<evidence type="ECO:0000256" key="3">
    <source>
        <dbReference type="ARBA" id="ARBA00022723"/>
    </source>
</evidence>
<dbReference type="NCBIfam" id="NF040570">
    <property type="entry name" value="guided_TnpB"/>
    <property type="match status" value="1"/>
</dbReference>
<evidence type="ECO:0000256" key="5">
    <source>
        <dbReference type="ARBA" id="ARBA00023125"/>
    </source>
</evidence>
<dbReference type="OrthoDB" id="438679at2"/>
<dbReference type="Pfam" id="PF12323">
    <property type="entry name" value="HTH_OrfB_IS605"/>
    <property type="match status" value="1"/>
</dbReference>
<comment type="caution">
    <text evidence="10">The sequence shown here is derived from an EMBL/GenBank/DDBJ whole genome shotgun (WGS) entry which is preliminary data.</text>
</comment>
<dbReference type="InterPro" id="IPR001959">
    <property type="entry name" value="Transposase"/>
</dbReference>